<name>A0A395HQ93_ASPHC</name>
<dbReference type="Proteomes" id="UP000248961">
    <property type="component" value="Unassembled WGS sequence"/>
</dbReference>
<gene>
    <name evidence="1" type="ORF">BO97DRAFT_149077</name>
</gene>
<proteinExistence type="predicted"/>
<dbReference type="GeneID" id="37194445"/>
<keyword evidence="2" id="KW-1185">Reference proteome</keyword>
<accession>A0A395HQ93</accession>
<dbReference type="EMBL" id="KZ824298">
    <property type="protein sequence ID" value="RAL10111.1"/>
    <property type="molecule type" value="Genomic_DNA"/>
</dbReference>
<protein>
    <submittedName>
        <fullName evidence="1">Uncharacterized protein</fullName>
    </submittedName>
</protein>
<dbReference type="AlphaFoldDB" id="A0A395HQ93"/>
<reference evidence="1 2" key="1">
    <citation type="submission" date="2018-02" db="EMBL/GenBank/DDBJ databases">
        <title>The genomes of Aspergillus section Nigri reveals drivers in fungal speciation.</title>
        <authorList>
            <consortium name="DOE Joint Genome Institute"/>
            <person name="Vesth T.C."/>
            <person name="Nybo J."/>
            <person name="Theobald S."/>
            <person name="Brandl J."/>
            <person name="Frisvad J.C."/>
            <person name="Nielsen K.F."/>
            <person name="Lyhne E.K."/>
            <person name="Kogle M.E."/>
            <person name="Kuo A."/>
            <person name="Riley R."/>
            <person name="Clum A."/>
            <person name="Nolan M."/>
            <person name="Lipzen A."/>
            <person name="Salamov A."/>
            <person name="Henrissat B."/>
            <person name="Wiebenga A."/>
            <person name="De vries R.P."/>
            <person name="Grigoriev I.V."/>
            <person name="Mortensen U.H."/>
            <person name="Andersen M.R."/>
            <person name="Baker S.E."/>
        </authorList>
    </citation>
    <scope>NUCLEOTIDE SEQUENCE [LARGE SCALE GENOMIC DNA]</scope>
    <source>
        <strain evidence="1 2">CBS 101889</strain>
    </source>
</reference>
<evidence type="ECO:0000313" key="1">
    <source>
        <dbReference type="EMBL" id="RAL10111.1"/>
    </source>
</evidence>
<evidence type="ECO:0000313" key="2">
    <source>
        <dbReference type="Proteomes" id="UP000248961"/>
    </source>
</evidence>
<sequence>MVMVVFVQVHSLYEYHFPPFDHCLSSSSSSSSDLLFFSSHSFVLFHPPAFTSSLSLPPDGSTSNSFFSLFLSILPRSDLSRPSFCLVFALVLYVLITGGVPRSRFTPSDSIHTDIVPYFHSLLSQPEILSYFSSICCPLSSCFFCCFPKCPLRLFRSFGRVSRIRFDPRSKTTPETFPPHDTGFSSSSPTIFLLLPPRPPPVSLICLFFKSSFPSILLRPLRLRSYRIELRTRGNPFVLLSWSRAGSILRNWWSNGCSSHSHAYLATHSPSTATWVSFCLYSNHPVSLH</sequence>
<organism evidence="1 2">
    <name type="scientific">Aspergillus homomorphus (strain CBS 101889)</name>
    <dbReference type="NCBI Taxonomy" id="1450537"/>
    <lineage>
        <taxon>Eukaryota</taxon>
        <taxon>Fungi</taxon>
        <taxon>Dikarya</taxon>
        <taxon>Ascomycota</taxon>
        <taxon>Pezizomycotina</taxon>
        <taxon>Eurotiomycetes</taxon>
        <taxon>Eurotiomycetidae</taxon>
        <taxon>Eurotiales</taxon>
        <taxon>Aspergillaceae</taxon>
        <taxon>Aspergillus</taxon>
        <taxon>Aspergillus subgen. Circumdati</taxon>
    </lineage>
</organism>
<dbReference type="RefSeq" id="XP_025549265.1">
    <property type="nucleotide sequence ID" value="XM_025690156.1"/>
</dbReference>
<dbReference type="VEuPathDB" id="FungiDB:BO97DRAFT_149077"/>